<dbReference type="InterPro" id="IPR045269">
    <property type="entry name" value="Atg1-like"/>
</dbReference>
<proteinExistence type="predicted"/>
<dbReference type="InterPro" id="IPR035965">
    <property type="entry name" value="PAS-like_dom_sf"/>
</dbReference>
<dbReference type="InterPro" id="IPR008271">
    <property type="entry name" value="Ser/Thr_kinase_AS"/>
</dbReference>
<keyword evidence="1 4" id="KW-0547">Nucleotide-binding</keyword>
<dbReference type="PANTHER" id="PTHR24348:SF68">
    <property type="entry name" value="SERINE_THREONINE-PROTEIN KINASE ATG1C"/>
    <property type="match status" value="1"/>
</dbReference>
<evidence type="ECO:0000259" key="5">
    <source>
        <dbReference type="PROSITE" id="PS50011"/>
    </source>
</evidence>
<dbReference type="PANTHER" id="PTHR24348">
    <property type="entry name" value="SERINE/THREONINE-PROTEIN KINASE UNC-51-RELATED"/>
    <property type="match status" value="1"/>
</dbReference>
<feature type="domain" description="Response regulatory" evidence="6">
    <location>
        <begin position="1"/>
        <end position="118"/>
    </location>
</feature>
<feature type="domain" description="Protein kinase" evidence="5">
    <location>
        <begin position="277"/>
        <end position="528"/>
    </location>
</feature>
<evidence type="ECO:0000256" key="4">
    <source>
        <dbReference type="PROSITE-ProRule" id="PRU10141"/>
    </source>
</evidence>
<dbReference type="SUPFAM" id="SSF56112">
    <property type="entry name" value="Protein kinase-like (PK-like)"/>
    <property type="match status" value="1"/>
</dbReference>
<evidence type="ECO:0000256" key="2">
    <source>
        <dbReference type="ARBA" id="ARBA00022840"/>
    </source>
</evidence>
<protein>
    <recommendedName>
        <fullName evidence="8">Non-specific serine/threonine protein kinase</fullName>
    </recommendedName>
</protein>
<dbReference type="GO" id="GO:0000160">
    <property type="term" value="P:phosphorelay signal transduction system"/>
    <property type="evidence" value="ECO:0007669"/>
    <property type="project" value="InterPro"/>
</dbReference>
<dbReference type="PROSITE" id="PS00108">
    <property type="entry name" value="PROTEIN_KINASE_ST"/>
    <property type="match status" value="1"/>
</dbReference>
<dbReference type="Gene3D" id="3.40.50.2300">
    <property type="match status" value="1"/>
</dbReference>
<comment type="caution">
    <text evidence="7">The sequence shown here is derived from an EMBL/GenBank/DDBJ whole genome shotgun (WGS) entry which is preliminary data.</text>
</comment>
<accession>A0A7V6DQX1</accession>
<dbReference type="InterPro" id="IPR000719">
    <property type="entry name" value="Prot_kinase_dom"/>
</dbReference>
<dbReference type="GO" id="GO:0005737">
    <property type="term" value="C:cytoplasm"/>
    <property type="evidence" value="ECO:0007669"/>
    <property type="project" value="TreeGrafter"/>
</dbReference>
<dbReference type="EMBL" id="DTGR01000206">
    <property type="protein sequence ID" value="HHS30659.1"/>
    <property type="molecule type" value="Genomic_DNA"/>
</dbReference>
<dbReference type="Gene3D" id="1.10.510.10">
    <property type="entry name" value="Transferase(Phosphotransferase) domain 1"/>
    <property type="match status" value="1"/>
</dbReference>
<dbReference type="SUPFAM" id="SSF52172">
    <property type="entry name" value="CheY-like"/>
    <property type="match status" value="1"/>
</dbReference>
<evidence type="ECO:0000256" key="3">
    <source>
        <dbReference type="PROSITE-ProRule" id="PRU00169"/>
    </source>
</evidence>
<reference evidence="7" key="1">
    <citation type="journal article" date="2020" name="mSystems">
        <title>Genome- and Community-Level Interaction Insights into Carbon Utilization and Element Cycling Functions of Hydrothermarchaeota in Hydrothermal Sediment.</title>
        <authorList>
            <person name="Zhou Z."/>
            <person name="Liu Y."/>
            <person name="Xu W."/>
            <person name="Pan J."/>
            <person name="Luo Z.H."/>
            <person name="Li M."/>
        </authorList>
    </citation>
    <scope>NUCLEOTIDE SEQUENCE [LARGE SCALE GENOMIC DNA]</scope>
    <source>
        <strain evidence="7">SpSt-767</strain>
    </source>
</reference>
<comment type="caution">
    <text evidence="3">Lacks conserved residue(s) required for the propagation of feature annotation.</text>
</comment>
<dbReference type="InterPro" id="IPR017441">
    <property type="entry name" value="Protein_kinase_ATP_BS"/>
</dbReference>
<organism evidence="7">
    <name type="scientific">Desulfobacca acetoxidans</name>
    <dbReference type="NCBI Taxonomy" id="60893"/>
    <lineage>
        <taxon>Bacteria</taxon>
        <taxon>Pseudomonadati</taxon>
        <taxon>Thermodesulfobacteriota</taxon>
        <taxon>Desulfobaccia</taxon>
        <taxon>Desulfobaccales</taxon>
        <taxon>Desulfobaccaceae</taxon>
        <taxon>Desulfobacca</taxon>
    </lineage>
</organism>
<dbReference type="InterPro" id="IPR011006">
    <property type="entry name" value="CheY-like_superfamily"/>
</dbReference>
<evidence type="ECO:0008006" key="8">
    <source>
        <dbReference type="Google" id="ProtNLM"/>
    </source>
</evidence>
<dbReference type="SUPFAM" id="SSF55785">
    <property type="entry name" value="PYP-like sensor domain (PAS domain)"/>
    <property type="match status" value="1"/>
</dbReference>
<dbReference type="GO" id="GO:0005524">
    <property type="term" value="F:ATP binding"/>
    <property type="evidence" value="ECO:0007669"/>
    <property type="project" value="UniProtKB-UniRule"/>
</dbReference>
<dbReference type="CDD" id="cd14014">
    <property type="entry name" value="STKc_PknB_like"/>
    <property type="match status" value="1"/>
</dbReference>
<keyword evidence="2 4" id="KW-0067">ATP-binding</keyword>
<evidence type="ECO:0000259" key="6">
    <source>
        <dbReference type="PROSITE" id="PS50110"/>
    </source>
</evidence>
<evidence type="ECO:0000256" key="1">
    <source>
        <dbReference type="ARBA" id="ARBA00022741"/>
    </source>
</evidence>
<dbReference type="SMART" id="SM00220">
    <property type="entry name" value="S_TKc"/>
    <property type="match status" value="1"/>
</dbReference>
<dbReference type="AlphaFoldDB" id="A0A7V6DQX1"/>
<dbReference type="InterPro" id="IPR011009">
    <property type="entry name" value="Kinase-like_dom_sf"/>
</dbReference>
<dbReference type="PROSITE" id="PS50110">
    <property type="entry name" value="RESPONSE_REGULATORY"/>
    <property type="match status" value="1"/>
</dbReference>
<dbReference type="PROSITE" id="PS50011">
    <property type="entry name" value="PROTEIN_KINASE_DOM"/>
    <property type="match status" value="1"/>
</dbReference>
<dbReference type="PROSITE" id="PS00107">
    <property type="entry name" value="PROTEIN_KINASE_ATP"/>
    <property type="match status" value="1"/>
</dbReference>
<evidence type="ECO:0000313" key="7">
    <source>
        <dbReference type="EMBL" id="HHS30659.1"/>
    </source>
</evidence>
<dbReference type="Gene3D" id="3.30.450.20">
    <property type="entry name" value="PAS domain"/>
    <property type="match status" value="1"/>
</dbReference>
<sequence length="539" mass="60853">MKTSQCIWLAGPAAATSVLEKILTGGGYDVKVKDADQLAAASNADLPDLLILAEEPPRLTRLMTALKAQPAWRDLPIIAALTRFSDALAAQTLGLGADEFLTAPFQPQEVLARVMVVLRLHQQRRLLLSSQTEFARVFTENPHPLFYCDRQGHHCRLNPMLEKLLDFRRGEEPPEDMDDLLFDDEDRERFHQMIRHPASSERIKVRLKNRRGQPVPVLLTDLAHQAATPDRISFEIQPVGTPSPLKKALHSLVENFLPTARDYLSLLEMTPLLGGRYEKLKKLGQGSFAEVWLVRDTEELEGPRQYVAKIPFIRAANAKFRQEADICRRLYPHPGVVRLVDVLEDEDKVVLIQEYLSGQTLEEMLSGEIPRPLAESLILQLIEVVAHAHAHRIMHRDIKPGNILVQPDGTLKLLDFGAAKLLKDKEISTTMVGSRPFMAPEQIMGKSEILSDIWAIGVIMYMLYCEELPFYSEIEKLLIDQILEKEPTPPRQLNPEMPPALEAIILKCLEKDVKKRYPSAEALKADLLEHFPGYGRKAA</sequence>
<dbReference type="InterPro" id="IPR001789">
    <property type="entry name" value="Sig_transdc_resp-reg_receiver"/>
</dbReference>
<dbReference type="Pfam" id="PF00069">
    <property type="entry name" value="Pkinase"/>
    <property type="match status" value="1"/>
</dbReference>
<feature type="binding site" evidence="4">
    <location>
        <position position="309"/>
    </location>
    <ligand>
        <name>ATP</name>
        <dbReference type="ChEBI" id="CHEBI:30616"/>
    </ligand>
</feature>
<dbReference type="GO" id="GO:0004674">
    <property type="term" value="F:protein serine/threonine kinase activity"/>
    <property type="evidence" value="ECO:0007669"/>
    <property type="project" value="InterPro"/>
</dbReference>
<name>A0A7V6DQX1_9BACT</name>
<gene>
    <name evidence="7" type="ORF">ENV52_13280</name>
</gene>